<dbReference type="NCBIfam" id="TIGR00566">
    <property type="entry name" value="trpG_papA"/>
    <property type="match status" value="1"/>
</dbReference>
<evidence type="ECO:0000256" key="1">
    <source>
        <dbReference type="ARBA" id="ARBA00022962"/>
    </source>
</evidence>
<reference evidence="4" key="1">
    <citation type="submission" date="2017-03" db="EMBL/GenBank/DDBJ databases">
        <title>Full genome sequence of a non-lethal Shewanella isolate that potentiates virulence of Vibio parahaemolyticus causing acute hepatopancreatic necrosis disease (AHPND) in shrimp.</title>
        <authorList>
            <person name="Prachumwat A."/>
            <person name="Sritunyalucksana K."/>
        </authorList>
    </citation>
    <scope>NUCLEOTIDE SEQUENCE [LARGE SCALE GENOMIC DNA]</scope>
    <source>
        <strain evidence="4">TH2012</strain>
    </source>
</reference>
<evidence type="ECO:0000313" key="3">
    <source>
        <dbReference type="EMBL" id="AZQ11996.1"/>
    </source>
</evidence>
<dbReference type="InterPro" id="IPR050472">
    <property type="entry name" value="Anth_synth/Amidotransfase"/>
</dbReference>
<keyword evidence="3" id="KW-0032">Aminotransferase</keyword>
<keyword evidence="1" id="KW-0315">Glutamine amidotransferase</keyword>
<keyword evidence="3" id="KW-0808">Transferase</keyword>
<dbReference type="PANTHER" id="PTHR43418:SF4">
    <property type="entry name" value="MULTIFUNCTIONAL TRYPTOPHAN BIOSYNTHESIS PROTEIN"/>
    <property type="match status" value="1"/>
</dbReference>
<evidence type="ECO:0000259" key="2">
    <source>
        <dbReference type="Pfam" id="PF00117"/>
    </source>
</evidence>
<sequence length="210" mass="23477">MLAFAANQTKRKIGRVIATMLLMIDNYDSFTFNLVQYFQQLGQEVVVRRHDDINLAQIETLAPDHLVISPGPCTPDDAGISLAAIEHFAGKLPILGVCLGHQAMAQVFGAKVIRAGRVMHGKTSDIDHNQQRLFHGLDNPLRVTRYHSLLVESVPQGFELDAWFDDPVHGREIMAISHQTLPLFGVQFHPESILTAQGHELLDNFLKQPR</sequence>
<dbReference type="GO" id="GO:0046820">
    <property type="term" value="F:4-amino-4-deoxychorismate synthase activity"/>
    <property type="evidence" value="ECO:0007669"/>
    <property type="project" value="UniProtKB-EC"/>
</dbReference>
<gene>
    <name evidence="3" type="primary">pabA</name>
    <name evidence="3" type="ORF">STH12_02927</name>
</gene>
<dbReference type="PRINTS" id="PR00097">
    <property type="entry name" value="ANTSNTHASEII"/>
</dbReference>
<dbReference type="PANTHER" id="PTHR43418">
    <property type="entry name" value="MULTIFUNCTIONAL TRYPTOPHAN BIOSYNTHESIS PROTEIN-RELATED"/>
    <property type="match status" value="1"/>
</dbReference>
<dbReference type="PRINTS" id="PR00099">
    <property type="entry name" value="CPSGATASE"/>
</dbReference>
<name>A0ABM7DQM8_9GAMM</name>
<dbReference type="EMBL" id="CP020373">
    <property type="protein sequence ID" value="AZQ11996.1"/>
    <property type="molecule type" value="Genomic_DNA"/>
</dbReference>
<dbReference type="PRINTS" id="PR00096">
    <property type="entry name" value="GATASE"/>
</dbReference>
<dbReference type="PROSITE" id="PS51273">
    <property type="entry name" value="GATASE_TYPE_1"/>
    <property type="match status" value="1"/>
</dbReference>
<dbReference type="Pfam" id="PF00117">
    <property type="entry name" value="GATase"/>
    <property type="match status" value="1"/>
</dbReference>
<feature type="domain" description="Glutamine amidotransferase" evidence="2">
    <location>
        <begin position="22"/>
        <end position="207"/>
    </location>
</feature>
<evidence type="ECO:0000313" key="4">
    <source>
        <dbReference type="Proteomes" id="UP000278437"/>
    </source>
</evidence>
<protein>
    <submittedName>
        <fullName evidence="3">Aminodeoxychorismate/anthranilate synthase component 2</fullName>
        <ecNumber evidence="3">2.6.1.85</ecNumber>
    </submittedName>
</protein>
<keyword evidence="4" id="KW-1185">Reference proteome</keyword>
<dbReference type="InterPro" id="IPR006221">
    <property type="entry name" value="TrpG/PapA_dom"/>
</dbReference>
<accession>A0ABM7DQM8</accession>
<dbReference type="EC" id="2.6.1.85" evidence="3"/>
<proteinExistence type="predicted"/>
<organism evidence="3 4">
    <name type="scientific">Shewanella khirikhana</name>
    <dbReference type="NCBI Taxonomy" id="1965282"/>
    <lineage>
        <taxon>Bacteria</taxon>
        <taxon>Pseudomonadati</taxon>
        <taxon>Pseudomonadota</taxon>
        <taxon>Gammaproteobacteria</taxon>
        <taxon>Alteromonadales</taxon>
        <taxon>Shewanellaceae</taxon>
        <taxon>Shewanella</taxon>
    </lineage>
</organism>
<dbReference type="SUPFAM" id="SSF52317">
    <property type="entry name" value="Class I glutamine amidotransferase-like"/>
    <property type="match status" value="1"/>
</dbReference>
<dbReference type="Proteomes" id="UP000278437">
    <property type="component" value="Chromosome"/>
</dbReference>
<dbReference type="CDD" id="cd01743">
    <property type="entry name" value="GATase1_Anthranilate_Synthase"/>
    <property type="match status" value="1"/>
</dbReference>
<dbReference type="InterPro" id="IPR017926">
    <property type="entry name" value="GATASE"/>
</dbReference>
<dbReference type="InterPro" id="IPR029062">
    <property type="entry name" value="Class_I_gatase-like"/>
</dbReference>
<dbReference type="Gene3D" id="3.40.50.880">
    <property type="match status" value="1"/>
</dbReference>